<evidence type="ECO:0000256" key="2">
    <source>
        <dbReference type="ARBA" id="ARBA00004123"/>
    </source>
</evidence>
<dbReference type="GO" id="GO:0008380">
    <property type="term" value="P:RNA splicing"/>
    <property type="evidence" value="ECO:0007669"/>
    <property type="project" value="UniProtKB-KW"/>
</dbReference>
<feature type="domain" description="U4/U6.U5 small nuclear ribonucleoprotein 27kDa protein" evidence="9">
    <location>
        <begin position="119"/>
        <end position="171"/>
    </location>
</feature>
<feature type="compositionally biased region" description="Low complexity" evidence="8">
    <location>
        <begin position="8"/>
        <end position="21"/>
    </location>
</feature>
<name>A0A1E4SH79_9ASCO</name>
<gene>
    <name evidence="10" type="ORF">CANTADRAFT_7110</name>
</gene>
<evidence type="ECO:0000256" key="3">
    <source>
        <dbReference type="ARBA" id="ARBA00008218"/>
    </source>
</evidence>
<keyword evidence="11" id="KW-1185">Reference proteome</keyword>
<feature type="compositionally biased region" description="Basic and acidic residues" evidence="8">
    <location>
        <begin position="70"/>
        <end position="114"/>
    </location>
</feature>
<dbReference type="PANTHER" id="PTHR31077">
    <property type="entry name" value="U4/U6.U5 SMALL NUCLEAR RIBONUCLEOPROTEIN 27 KDA PROTEIN"/>
    <property type="match status" value="1"/>
</dbReference>
<feature type="region of interest" description="Disordered" evidence="8">
    <location>
        <begin position="1"/>
        <end position="119"/>
    </location>
</feature>
<dbReference type="OrthoDB" id="21368at2759"/>
<reference evidence="11" key="1">
    <citation type="submission" date="2016-05" db="EMBL/GenBank/DDBJ databases">
        <title>Comparative genomics of biotechnologically important yeasts.</title>
        <authorList>
            <consortium name="DOE Joint Genome Institute"/>
            <person name="Riley R."/>
            <person name="Haridas S."/>
            <person name="Wolfe K.H."/>
            <person name="Lopes M.R."/>
            <person name="Hittinger C.T."/>
            <person name="Goker M."/>
            <person name="Salamov A."/>
            <person name="Wisecaver J."/>
            <person name="Long T.M."/>
            <person name="Aerts A.L."/>
            <person name="Barry K."/>
            <person name="Choi C."/>
            <person name="Clum A."/>
            <person name="Coughlan A.Y."/>
            <person name="Deshpande S."/>
            <person name="Douglass A.P."/>
            <person name="Hanson S.J."/>
            <person name="Klenk H.-P."/>
            <person name="Labutti K."/>
            <person name="Lapidus A."/>
            <person name="Lindquist E."/>
            <person name="Lipzen A."/>
            <person name="Meier-Kolthoff J.P."/>
            <person name="Ohm R.A."/>
            <person name="Otillar R.P."/>
            <person name="Pangilinan J."/>
            <person name="Peng Y."/>
            <person name="Rokas A."/>
            <person name="Rosa C.A."/>
            <person name="Scheuner C."/>
            <person name="Sibirny A.A."/>
            <person name="Slot J.C."/>
            <person name="Stielow J.B."/>
            <person name="Sun H."/>
            <person name="Kurtzman C.P."/>
            <person name="Blackwell M."/>
            <person name="Grigoriev I.V."/>
            <person name="Jeffries T.W."/>
        </authorList>
    </citation>
    <scope>NUCLEOTIDE SEQUENCE [LARGE SCALE GENOMIC DNA]</scope>
    <source>
        <strain evidence="11">NRRL Y-17324</strain>
    </source>
</reference>
<protein>
    <submittedName>
        <fullName evidence="10">DUF1777-domain-containing protein</fullName>
    </submittedName>
</protein>
<dbReference type="GeneID" id="30985196"/>
<dbReference type="RefSeq" id="XP_020063894.1">
    <property type="nucleotide sequence ID" value="XM_020211060.1"/>
</dbReference>
<sequence length="173" mass="19885">MDKIKINLPLEPSSRSRSRLPCKSPYLSPRKTNYRERSSERSAEKLQKSTLYKKDNSSLQDLPLLNTSFHNKDKMPQFREDQDGRGRSRDRDEQRSAKQRGDDIAVNNEERRQSVESMDPDMISLMGFGGFGSTKGKHVKGAKGGAIKTDEKTEYRQYMNRNKGFNRPLSPGR</sequence>
<feature type="compositionally biased region" description="Basic and acidic residues" evidence="8">
    <location>
        <begin position="33"/>
        <end position="56"/>
    </location>
</feature>
<keyword evidence="6" id="KW-0508">mRNA splicing</keyword>
<dbReference type="Pfam" id="PF08648">
    <property type="entry name" value="SNRNP27"/>
    <property type="match status" value="1"/>
</dbReference>
<keyword evidence="7" id="KW-0539">Nucleus</keyword>
<proteinExistence type="inferred from homology"/>
<evidence type="ECO:0000256" key="5">
    <source>
        <dbReference type="ARBA" id="ARBA00022664"/>
    </source>
</evidence>
<dbReference type="PANTHER" id="PTHR31077:SF1">
    <property type="entry name" value="U4_U6.U5 SMALL NUCLEAR RIBONUCLEOPROTEIN 27 KDA PROTEIN"/>
    <property type="match status" value="1"/>
</dbReference>
<dbReference type="EMBL" id="KV453913">
    <property type="protein sequence ID" value="ODV78772.1"/>
    <property type="molecule type" value="Genomic_DNA"/>
</dbReference>
<dbReference type="GO" id="GO:0071011">
    <property type="term" value="C:precatalytic spliceosome"/>
    <property type="evidence" value="ECO:0007669"/>
    <property type="project" value="TreeGrafter"/>
</dbReference>
<evidence type="ECO:0000256" key="1">
    <source>
        <dbReference type="ARBA" id="ARBA00003632"/>
    </source>
</evidence>
<organism evidence="10 11">
    <name type="scientific">Suhomyces tanzawaensis NRRL Y-17324</name>
    <dbReference type="NCBI Taxonomy" id="984487"/>
    <lineage>
        <taxon>Eukaryota</taxon>
        <taxon>Fungi</taxon>
        <taxon>Dikarya</taxon>
        <taxon>Ascomycota</taxon>
        <taxon>Saccharomycotina</taxon>
        <taxon>Pichiomycetes</taxon>
        <taxon>Debaryomycetaceae</taxon>
        <taxon>Suhomyces</taxon>
    </lineage>
</organism>
<evidence type="ECO:0000259" key="9">
    <source>
        <dbReference type="Pfam" id="PF08648"/>
    </source>
</evidence>
<evidence type="ECO:0000313" key="11">
    <source>
        <dbReference type="Proteomes" id="UP000094285"/>
    </source>
</evidence>
<accession>A0A1E4SH79</accession>
<feature type="region of interest" description="Disordered" evidence="8">
    <location>
        <begin position="131"/>
        <end position="151"/>
    </location>
</feature>
<dbReference type="InterPro" id="IPR013957">
    <property type="entry name" value="SNRNP27"/>
</dbReference>
<dbReference type="GO" id="GO:0006397">
    <property type="term" value="P:mRNA processing"/>
    <property type="evidence" value="ECO:0007669"/>
    <property type="project" value="UniProtKB-KW"/>
</dbReference>
<evidence type="ECO:0000256" key="8">
    <source>
        <dbReference type="SAM" id="MobiDB-lite"/>
    </source>
</evidence>
<comment type="subunit">
    <text evidence="4">Part of a tri-snRNP complex.</text>
</comment>
<comment type="function">
    <text evidence="1">May play a role in mRNA splicing.</text>
</comment>
<dbReference type="AlphaFoldDB" id="A0A1E4SH79"/>
<evidence type="ECO:0000256" key="6">
    <source>
        <dbReference type="ARBA" id="ARBA00023187"/>
    </source>
</evidence>
<dbReference type="STRING" id="984487.A0A1E4SH79"/>
<comment type="subcellular location">
    <subcellularLocation>
        <location evidence="2">Nucleus</location>
    </subcellularLocation>
</comment>
<evidence type="ECO:0000256" key="7">
    <source>
        <dbReference type="ARBA" id="ARBA00023242"/>
    </source>
</evidence>
<keyword evidence="5" id="KW-0507">mRNA processing</keyword>
<evidence type="ECO:0000313" key="10">
    <source>
        <dbReference type="EMBL" id="ODV78772.1"/>
    </source>
</evidence>
<comment type="similarity">
    <text evidence="3">Belongs to the SNUT3 family.</text>
</comment>
<dbReference type="Proteomes" id="UP000094285">
    <property type="component" value="Unassembled WGS sequence"/>
</dbReference>
<feature type="compositionally biased region" description="Polar residues" evidence="8">
    <location>
        <begin position="57"/>
        <end position="69"/>
    </location>
</feature>
<evidence type="ECO:0000256" key="4">
    <source>
        <dbReference type="ARBA" id="ARBA00011825"/>
    </source>
</evidence>